<feature type="region of interest" description="Disordered" evidence="2">
    <location>
        <begin position="696"/>
        <end position="725"/>
    </location>
</feature>
<dbReference type="Proteomes" id="UP001165090">
    <property type="component" value="Unassembled WGS sequence"/>
</dbReference>
<evidence type="ECO:0000256" key="1">
    <source>
        <dbReference type="SAM" id="Coils"/>
    </source>
</evidence>
<comment type="caution">
    <text evidence="3">The sequence shown here is derived from an EMBL/GenBank/DDBJ whole genome shotgun (WGS) entry which is preliminary data.</text>
</comment>
<feature type="region of interest" description="Disordered" evidence="2">
    <location>
        <begin position="458"/>
        <end position="493"/>
    </location>
</feature>
<keyword evidence="1" id="KW-0175">Coiled coil</keyword>
<keyword evidence="4" id="KW-1185">Reference proteome</keyword>
<evidence type="ECO:0000313" key="4">
    <source>
        <dbReference type="Proteomes" id="UP001165090"/>
    </source>
</evidence>
<evidence type="ECO:0000256" key="2">
    <source>
        <dbReference type="SAM" id="MobiDB-lite"/>
    </source>
</evidence>
<sequence length="799" mass="86910">MIGFGMSCSDSQPEYLVLQSDYVTNLRSAYELRIQELQRSASKQLAGLQKKHDQALLDFELQLLEAKGESARLRELALSWRIKHVKSLVRLESAEEDAQLAQANVSNLDLALQGLTAQREKLLCCYQASQEQVQSLTALCQTQHRAKVAQQGHLVNTDAEVKQLHAQLLQSNDLAEQLKQRLEGEQRMVEAIRAQAEDLKQQLSMGQAELRAHASAYAALKGDRDSLQAALAEEKRLRAGLDMRISILSSELQACSAELKAGEQRVERATTDRVRQEELMQEFQRRRTADAVLIQELEQGVERMRELLEQQRRDTGKELSVLRAKLEQEQALRESLERQCAEKLKAQDEQRKTRLAEREAAAREQAQQLEASQYERRLLQLKDAHATELETFQARIRELEREITIITSPDKVQPEKVQRTKATIDALIGKLGGGIGEDGDEDSPGPPANFDLGMSQPHFGQTRGKLQMDASDPKRTAPVAPLPEAATTADGPGNALDKEALAGSVAGTAKIAGKRALKSSADEGCPAGGRRACKAAKLMKAVDDVEPPATAPANEDNKEVPRQADGGPAARIGSRRRAAQSGQARTKAMAAVLTNDSESEAIIGTPGVEVKGVRTRRAARLVRTVTTTEADPVEAVVEAPKQARPAAGRSRATKAANGSKPQGQLLTEPDPGMADKQPGAAGCAAELNPPLVRQVVGNSIPRPEPHENSNTGRGAEALPNFSQPGLPTASQVSFFSSFQDLDTSKGRNPLATLNQKVLEHARGRARIVPLTSIQQWKIGISGAHKNAGGQQLITAPTMK</sequence>
<evidence type="ECO:0000313" key="3">
    <source>
        <dbReference type="EMBL" id="GLI70010.1"/>
    </source>
</evidence>
<feature type="non-terminal residue" evidence="3">
    <location>
        <position position="799"/>
    </location>
</feature>
<organism evidence="3 4">
    <name type="scientific">Volvox africanus</name>
    <dbReference type="NCBI Taxonomy" id="51714"/>
    <lineage>
        <taxon>Eukaryota</taxon>
        <taxon>Viridiplantae</taxon>
        <taxon>Chlorophyta</taxon>
        <taxon>core chlorophytes</taxon>
        <taxon>Chlorophyceae</taxon>
        <taxon>CS clade</taxon>
        <taxon>Chlamydomonadales</taxon>
        <taxon>Volvocaceae</taxon>
        <taxon>Volvox</taxon>
    </lineage>
</organism>
<accession>A0ABQ5SKI9</accession>
<reference evidence="3 4" key="1">
    <citation type="journal article" date="2023" name="IScience">
        <title>Expanded male sex-determining region conserved during the evolution of homothallism in the green alga Volvox.</title>
        <authorList>
            <person name="Yamamoto K."/>
            <person name="Matsuzaki R."/>
            <person name="Mahakham W."/>
            <person name="Heman W."/>
            <person name="Sekimoto H."/>
            <person name="Kawachi M."/>
            <person name="Minakuchi Y."/>
            <person name="Toyoda A."/>
            <person name="Nozaki H."/>
        </authorList>
    </citation>
    <scope>NUCLEOTIDE SEQUENCE [LARGE SCALE GENOMIC DNA]</scope>
    <source>
        <strain evidence="3 4">NIES-4468</strain>
    </source>
</reference>
<gene>
    <name evidence="3" type="ORF">VaNZ11_014744</name>
</gene>
<protein>
    <submittedName>
        <fullName evidence="3">Uncharacterized protein</fullName>
    </submittedName>
</protein>
<proteinExistence type="predicted"/>
<dbReference type="EMBL" id="BSDZ01000089">
    <property type="protein sequence ID" value="GLI70010.1"/>
    <property type="molecule type" value="Genomic_DNA"/>
</dbReference>
<feature type="coiled-coil region" evidence="1">
    <location>
        <begin position="161"/>
        <end position="402"/>
    </location>
</feature>
<feature type="region of interest" description="Disordered" evidence="2">
    <location>
        <begin position="638"/>
        <end position="684"/>
    </location>
</feature>
<name>A0ABQ5SKI9_9CHLO</name>
<feature type="region of interest" description="Disordered" evidence="2">
    <location>
        <begin position="545"/>
        <end position="585"/>
    </location>
</feature>